<organism evidence="1 2">
    <name type="scientific">Niallia circulans</name>
    <name type="common">Bacillus circulans</name>
    <dbReference type="NCBI Taxonomy" id="1397"/>
    <lineage>
        <taxon>Bacteria</taxon>
        <taxon>Bacillati</taxon>
        <taxon>Bacillota</taxon>
        <taxon>Bacilli</taxon>
        <taxon>Bacillales</taxon>
        <taxon>Bacillaceae</taxon>
        <taxon>Niallia</taxon>
    </lineage>
</organism>
<dbReference type="NCBIfam" id="TIGR02905">
    <property type="entry name" value="spore_yutH"/>
    <property type="match status" value="1"/>
</dbReference>
<dbReference type="InterPro" id="IPR011009">
    <property type="entry name" value="Kinase-like_dom_sf"/>
</dbReference>
<comment type="caution">
    <text evidence="1">The sequence shown here is derived from an EMBL/GenBank/DDBJ whole genome shotgun (WGS) entry which is preliminary data.</text>
</comment>
<dbReference type="Gene3D" id="3.90.1200.10">
    <property type="match status" value="1"/>
</dbReference>
<dbReference type="AlphaFoldDB" id="A0A553SJH3"/>
<dbReference type="EMBL" id="RIBP01000004">
    <property type="protein sequence ID" value="TRZ37141.1"/>
    <property type="molecule type" value="Genomic_DNA"/>
</dbReference>
<sequence>MIRKILYSHYGIEVTDEMRFGHYEACRKDDNLYTLIPVDNKEEEELQELEELVQHMTRLGDHRVSRFLESKEGNIREEVDGQAYCVLLNEHLQPLQSKQLGRKLGKFHYRGRSVQFGVQKISRMGQWKGMWEQRIDQMETYWNTKMYQEPESEFDKLFLEAFPYYMGIAENAIQYLVDTELDDETSSIDSGTVCHNRFMKSTWNGEYYVKNPFDWVFDHCGRDLAEWTRERYFINIKTYHRDVRSFFTDYQTVTPLSSFSWRLIYARLLFPLHFVECVENYYSSSSEAERHFLEDQFKKYLNQSKDAEEFLRVFYEMVEAPVKKTKIPTLSWLY</sequence>
<keyword evidence="1" id="KW-0167">Capsid protein</keyword>
<gene>
    <name evidence="1" type="primary">yutH</name>
    <name evidence="1" type="ORF">CEQ21_16785</name>
</gene>
<dbReference type="GO" id="GO:0042601">
    <property type="term" value="C:endospore-forming forespore"/>
    <property type="evidence" value="ECO:0007669"/>
    <property type="project" value="TreeGrafter"/>
</dbReference>
<dbReference type="InterPro" id="IPR047175">
    <property type="entry name" value="CotS-like"/>
</dbReference>
<dbReference type="InterPro" id="IPR014254">
    <property type="entry name" value="Spore_coat_YutH"/>
</dbReference>
<name>A0A553SJH3_NIACI</name>
<dbReference type="SUPFAM" id="SSF56112">
    <property type="entry name" value="Protein kinase-like (PK-like)"/>
    <property type="match status" value="1"/>
</dbReference>
<evidence type="ECO:0000313" key="2">
    <source>
        <dbReference type="Proteomes" id="UP000319837"/>
    </source>
</evidence>
<protein>
    <submittedName>
        <fullName evidence="1">Spore coat protein YutH</fullName>
    </submittedName>
</protein>
<evidence type="ECO:0000313" key="1">
    <source>
        <dbReference type="EMBL" id="TRZ37141.1"/>
    </source>
</evidence>
<reference evidence="2" key="1">
    <citation type="submission" date="2018-10" db="EMBL/GenBank/DDBJ databases">
        <title>FDA dAtabase for Regulatory Grade micrObial Sequences (FDA-ARGOS): Supporting development and validation of Infectious Disease Dx tests.</title>
        <authorList>
            <person name="Minogue T."/>
            <person name="Wolcott M."/>
            <person name="Wasieloski L."/>
            <person name="Aguilar W."/>
            <person name="Moore D."/>
            <person name="Tallon L."/>
            <person name="Sadzewicz L."/>
            <person name="Sengamalay N."/>
            <person name="Ott S."/>
            <person name="Godinez A."/>
            <person name="Nagaraj S."/>
            <person name="Vavikolanu K."/>
            <person name="Vyas G."/>
            <person name="Nadendla S."/>
            <person name="George J."/>
            <person name="Sichtig H."/>
        </authorList>
    </citation>
    <scope>NUCLEOTIDE SEQUENCE [LARGE SCALE GENOMIC DNA]</scope>
    <source>
        <strain evidence="2">FDAARGOS_343</strain>
    </source>
</reference>
<dbReference type="Proteomes" id="UP000319837">
    <property type="component" value="Unassembled WGS sequence"/>
</dbReference>
<dbReference type="PANTHER" id="PTHR39179">
    <property type="entry name" value="SPORE COAT PROTEIN I"/>
    <property type="match status" value="1"/>
</dbReference>
<proteinExistence type="predicted"/>
<dbReference type="PANTHER" id="PTHR39179:SF2">
    <property type="entry name" value="ENDOSPORE COAT-ASSOCIATED PROTEIN YUTH"/>
    <property type="match status" value="1"/>
</dbReference>
<accession>A0A553SJH3</accession>
<dbReference type="RefSeq" id="WP_185765516.1">
    <property type="nucleotide sequence ID" value="NZ_RIBP01000004.1"/>
</dbReference>
<keyword evidence="1" id="KW-0946">Virion</keyword>